<dbReference type="RefSeq" id="WP_231331889.1">
    <property type="nucleotide sequence ID" value="NZ_CP059572.1"/>
</dbReference>
<dbReference type="InterPro" id="IPR027417">
    <property type="entry name" value="P-loop_NTPase"/>
</dbReference>
<dbReference type="PANTHER" id="PTHR46082">
    <property type="entry name" value="ATP/GTP-BINDING PROTEIN-RELATED"/>
    <property type="match status" value="1"/>
</dbReference>
<dbReference type="Pfam" id="PF13424">
    <property type="entry name" value="TPR_12"/>
    <property type="match status" value="1"/>
</dbReference>
<reference evidence="2" key="1">
    <citation type="submission" date="2020-07" db="EMBL/GenBank/DDBJ databases">
        <authorList>
            <person name="Tarantini F.S."/>
            <person name="Hong K.W."/>
            <person name="Chan K.G."/>
        </authorList>
    </citation>
    <scope>NUCLEOTIDE SEQUENCE</scope>
    <source>
        <strain evidence="2">32-07</strain>
    </source>
</reference>
<keyword evidence="1" id="KW-0472">Membrane</keyword>
<dbReference type="Pfam" id="PF13374">
    <property type="entry name" value="TPR_10"/>
    <property type="match status" value="2"/>
</dbReference>
<dbReference type="EMBL" id="CP059572">
    <property type="protein sequence ID" value="QXJ25731.1"/>
    <property type="molecule type" value="Genomic_DNA"/>
</dbReference>
<dbReference type="PANTHER" id="PTHR46082:SF6">
    <property type="entry name" value="AAA+ ATPASE DOMAIN-CONTAINING PROTEIN-RELATED"/>
    <property type="match status" value="1"/>
</dbReference>
<feature type="transmembrane region" description="Helical" evidence="1">
    <location>
        <begin position="33"/>
        <end position="53"/>
    </location>
</feature>
<protein>
    <submittedName>
        <fullName evidence="2">Tetratricopeptide repeat protein</fullName>
    </submittedName>
</protein>
<dbReference type="NCBIfam" id="NF040586">
    <property type="entry name" value="FxSxx_TPR"/>
    <property type="match status" value="1"/>
</dbReference>
<dbReference type="Proteomes" id="UP001049518">
    <property type="component" value="Chromosome"/>
</dbReference>
<name>A0ABX8R3T7_9ACTN</name>
<proteinExistence type="predicted"/>
<dbReference type="Gene3D" id="1.25.40.10">
    <property type="entry name" value="Tetratricopeptide repeat domain"/>
    <property type="match status" value="1"/>
</dbReference>
<dbReference type="Gene3D" id="3.40.50.300">
    <property type="entry name" value="P-loop containing nucleotide triphosphate hydrolases"/>
    <property type="match status" value="1"/>
</dbReference>
<feature type="transmembrane region" description="Helical" evidence="1">
    <location>
        <begin position="6"/>
        <end position="26"/>
    </location>
</feature>
<accession>A0ABX8R3T7</accession>
<evidence type="ECO:0000313" key="3">
    <source>
        <dbReference type="Proteomes" id="UP001049518"/>
    </source>
</evidence>
<evidence type="ECO:0000313" key="2">
    <source>
        <dbReference type="EMBL" id="QXJ25731.1"/>
    </source>
</evidence>
<sequence length="683" mass="75260">MMRWLIATGAGIVSVGVVWIWCDLWVGLDVQTSATVAALVLPIVGAPLAAWAGHAASNGSASESSSREERPELMPAWNLPPRSRIFVGRSGQLKMLKGGRRKRGQAVVQVLYGAGGIGKTSLVVEYAYRFADRYSIVWWIDAEQAESIPGQIAALGVAAGWVMPNADIPSAAQQTIRRLRVISGWLIIFDNAETPLTVNRWLPQGSGHTLVTSRSPNWEMVGTSVPLSVFSRTESVELIKRLVSVSEDEADRVANILGDLPLAITQASFVMSETGMSAAEYLSELTTDGRELLSDGQPPNYHASLAQVVTSSLGRLDAEDRAAVQVLEICSMLAAEPIPIDIFACGTDGTFCEPLSQTVRSTLALRRSLGRIARYGLARVDQSNIQLHRLVQLIIAEKIDRTSLRRVRKCADRALASACPDDSRDTASWERWEHLLPHLLATDLAGTSSPALRSAACRFVWYQLERGELERGEELARSLHYQWRVTLGPDDPQNLDAAHALVSAFIRQRRYAEIQSLVTEVFERRCNVLGIDHQDTLNSADHLASIMRELGELEVARALHEETLTRKKQVLGENHRDTMGTAHNLALDLRRLGLFEDALTLNEETLSGRREALGDNHPHTLLSAHDVAVDLRALGHLDQALALCQDTVVRRKLLLGEEHHATLDSVRLAADLWNQVRRGGNRR</sequence>
<keyword evidence="1" id="KW-1133">Transmembrane helix</keyword>
<dbReference type="SUPFAM" id="SSF52540">
    <property type="entry name" value="P-loop containing nucleoside triphosphate hydrolases"/>
    <property type="match status" value="1"/>
</dbReference>
<keyword evidence="1" id="KW-0812">Transmembrane</keyword>
<keyword evidence="3" id="KW-1185">Reference proteome</keyword>
<gene>
    <name evidence="2" type="ORF">AGRA3207_007262</name>
</gene>
<dbReference type="SUPFAM" id="SSF48452">
    <property type="entry name" value="TPR-like"/>
    <property type="match status" value="1"/>
</dbReference>
<dbReference type="InterPro" id="IPR011990">
    <property type="entry name" value="TPR-like_helical_dom_sf"/>
</dbReference>
<dbReference type="InterPro" id="IPR053137">
    <property type="entry name" value="NLR-like"/>
</dbReference>
<evidence type="ECO:0000256" key="1">
    <source>
        <dbReference type="SAM" id="Phobius"/>
    </source>
</evidence>
<organism evidence="2 3">
    <name type="scientific">Actinomadura graeca</name>
    <dbReference type="NCBI Taxonomy" id="2750812"/>
    <lineage>
        <taxon>Bacteria</taxon>
        <taxon>Bacillati</taxon>
        <taxon>Actinomycetota</taxon>
        <taxon>Actinomycetes</taxon>
        <taxon>Streptosporangiales</taxon>
        <taxon>Thermomonosporaceae</taxon>
        <taxon>Actinomadura</taxon>
    </lineage>
</organism>